<feature type="chain" id="PRO_5040498954" description="FAD-binding domain-containing protein" evidence="4">
    <location>
        <begin position="17"/>
        <end position="423"/>
    </location>
</feature>
<dbReference type="PANTHER" id="PTHR46865">
    <property type="entry name" value="OXIDOREDUCTASE-RELATED"/>
    <property type="match status" value="1"/>
</dbReference>
<sequence>MHILISGAGIAGPALAWWLAKTGARVTIIEKTEALLPHGQNVDITGSARTVVKRMGLEKKVLNHNTTEKGSQFIDPKGRPFALFPVRKGAAASLTSEWEILRADLALILYEATKDFPNVEYVFGTTIHTIVSNDDNSVVVELSNGKTQEYDLLVAADGQWSKVRQQCFSPESVTVIDKNMYVGFWTIPRLLVDDDLWSIYHALRSRIIFLRPDPHGTTRAACTIVPRSATQKKSWEDASRSDRQTQEDLLRKEFADAGWQAQRILDAMPQAPDFYFQAVQQIKMMKWSNSRVVCLGDAAYAPTPLTGMGTSLALTGAYVLAGELGKLKKHEHPARALETYEKIFHPYVDTTQHIPSIFPNIVHPVSAWKRWVLQIVFSFLAWICSFQWLVKRFGQDSDGDDFELPSYSECEGTLDWDNIKTVN</sequence>
<feature type="domain" description="FAD-binding" evidence="5">
    <location>
        <begin position="3"/>
        <end position="348"/>
    </location>
</feature>
<protein>
    <recommendedName>
        <fullName evidence="5">FAD-binding domain-containing protein</fullName>
    </recommendedName>
</protein>
<keyword evidence="7" id="KW-1185">Reference proteome</keyword>
<dbReference type="Gene3D" id="3.50.50.60">
    <property type="entry name" value="FAD/NAD(P)-binding domain"/>
    <property type="match status" value="1"/>
</dbReference>
<evidence type="ECO:0000256" key="3">
    <source>
        <dbReference type="ARBA" id="ARBA00023002"/>
    </source>
</evidence>
<dbReference type="Gene3D" id="3.30.9.10">
    <property type="entry name" value="D-Amino Acid Oxidase, subunit A, domain 2"/>
    <property type="match status" value="1"/>
</dbReference>
<evidence type="ECO:0000313" key="6">
    <source>
        <dbReference type="EMBL" id="KAH7110321.1"/>
    </source>
</evidence>
<feature type="signal peptide" evidence="4">
    <location>
        <begin position="1"/>
        <end position="16"/>
    </location>
</feature>
<dbReference type="PANTHER" id="PTHR46865:SF2">
    <property type="entry name" value="MONOOXYGENASE"/>
    <property type="match status" value="1"/>
</dbReference>
<dbReference type="InterPro" id="IPR002938">
    <property type="entry name" value="FAD-bd"/>
</dbReference>
<accession>A0A9P9D0Q2</accession>
<proteinExistence type="predicted"/>
<dbReference type="Pfam" id="PF01494">
    <property type="entry name" value="FAD_binding_3"/>
    <property type="match status" value="1"/>
</dbReference>
<dbReference type="OrthoDB" id="655030at2759"/>
<dbReference type="Proteomes" id="UP000700596">
    <property type="component" value="Unassembled WGS sequence"/>
</dbReference>
<dbReference type="EMBL" id="JAGMWT010000028">
    <property type="protein sequence ID" value="KAH7110321.1"/>
    <property type="molecule type" value="Genomic_DNA"/>
</dbReference>
<dbReference type="InterPro" id="IPR051704">
    <property type="entry name" value="FAD_aromatic-hydroxylase"/>
</dbReference>
<comment type="caution">
    <text evidence="6">The sequence shown here is derived from an EMBL/GenBank/DDBJ whole genome shotgun (WGS) entry which is preliminary data.</text>
</comment>
<dbReference type="InterPro" id="IPR036188">
    <property type="entry name" value="FAD/NAD-bd_sf"/>
</dbReference>
<keyword evidence="1" id="KW-0285">Flavoprotein</keyword>
<name>A0A9P9D0Q2_9PLEO</name>
<evidence type="ECO:0000259" key="5">
    <source>
        <dbReference type="Pfam" id="PF01494"/>
    </source>
</evidence>
<keyword evidence="2" id="KW-0274">FAD</keyword>
<dbReference type="AlphaFoldDB" id="A0A9P9D0Q2"/>
<dbReference type="PRINTS" id="PR00420">
    <property type="entry name" value="RNGMNOXGNASE"/>
</dbReference>
<keyword evidence="3" id="KW-0560">Oxidoreductase</keyword>
<evidence type="ECO:0000256" key="2">
    <source>
        <dbReference type="ARBA" id="ARBA00022827"/>
    </source>
</evidence>
<reference evidence="6" key="1">
    <citation type="journal article" date="2021" name="Nat. Commun.">
        <title>Genetic determinants of endophytism in the Arabidopsis root mycobiome.</title>
        <authorList>
            <person name="Mesny F."/>
            <person name="Miyauchi S."/>
            <person name="Thiergart T."/>
            <person name="Pickel B."/>
            <person name="Atanasova L."/>
            <person name="Karlsson M."/>
            <person name="Huettel B."/>
            <person name="Barry K.W."/>
            <person name="Haridas S."/>
            <person name="Chen C."/>
            <person name="Bauer D."/>
            <person name="Andreopoulos W."/>
            <person name="Pangilinan J."/>
            <person name="LaButti K."/>
            <person name="Riley R."/>
            <person name="Lipzen A."/>
            <person name="Clum A."/>
            <person name="Drula E."/>
            <person name="Henrissat B."/>
            <person name="Kohler A."/>
            <person name="Grigoriev I.V."/>
            <person name="Martin F.M."/>
            <person name="Hacquard S."/>
        </authorList>
    </citation>
    <scope>NUCLEOTIDE SEQUENCE</scope>
    <source>
        <strain evidence="6">MPI-CAGE-CH-0243</strain>
    </source>
</reference>
<dbReference type="GO" id="GO:0071949">
    <property type="term" value="F:FAD binding"/>
    <property type="evidence" value="ECO:0007669"/>
    <property type="project" value="InterPro"/>
</dbReference>
<dbReference type="SUPFAM" id="SSF51905">
    <property type="entry name" value="FAD/NAD(P)-binding domain"/>
    <property type="match status" value="1"/>
</dbReference>
<evidence type="ECO:0000256" key="1">
    <source>
        <dbReference type="ARBA" id="ARBA00022630"/>
    </source>
</evidence>
<gene>
    <name evidence="6" type="ORF">B0J11DRAFT_544443</name>
</gene>
<evidence type="ECO:0000256" key="4">
    <source>
        <dbReference type="SAM" id="SignalP"/>
    </source>
</evidence>
<keyword evidence="4" id="KW-0732">Signal</keyword>
<evidence type="ECO:0000313" key="7">
    <source>
        <dbReference type="Proteomes" id="UP000700596"/>
    </source>
</evidence>
<organism evidence="6 7">
    <name type="scientific">Dendryphion nanum</name>
    <dbReference type="NCBI Taxonomy" id="256645"/>
    <lineage>
        <taxon>Eukaryota</taxon>
        <taxon>Fungi</taxon>
        <taxon>Dikarya</taxon>
        <taxon>Ascomycota</taxon>
        <taxon>Pezizomycotina</taxon>
        <taxon>Dothideomycetes</taxon>
        <taxon>Pleosporomycetidae</taxon>
        <taxon>Pleosporales</taxon>
        <taxon>Torulaceae</taxon>
        <taxon>Dendryphion</taxon>
    </lineage>
</organism>
<dbReference type="GO" id="GO:0016491">
    <property type="term" value="F:oxidoreductase activity"/>
    <property type="evidence" value="ECO:0007669"/>
    <property type="project" value="UniProtKB-KW"/>
</dbReference>